<comment type="caution">
    <text evidence="2">The sequence shown here is derived from an EMBL/GenBank/DDBJ whole genome shotgun (WGS) entry which is preliminary data.</text>
</comment>
<sequence>MLYKDVAAHALAVPSTITTDAVNSQIKHGLSMYIALKHSHMLLVAISVLLFFTRYISSEVGAQFVKAKFFKIAPHIVDTLLLATGIALIFTVGYSLWPINWLTVKIALVVAYIIAGTVAMKGAGKGKRRVAALVALICIMGILHLALSKSF</sequence>
<dbReference type="EMBL" id="JAXAFO010000018">
    <property type="protein sequence ID" value="MDX6849977.1"/>
    <property type="molecule type" value="Genomic_DNA"/>
</dbReference>
<evidence type="ECO:0000256" key="1">
    <source>
        <dbReference type="SAM" id="Phobius"/>
    </source>
</evidence>
<name>A0ABU4S0H4_9GAMM</name>
<dbReference type="PANTHER" id="PTHR39594">
    <property type="entry name" value="PROTEIN YCHQ"/>
    <property type="match status" value="1"/>
</dbReference>
<keyword evidence="1" id="KW-1133">Transmembrane helix</keyword>
<accession>A0ABU4S0H4</accession>
<dbReference type="InterPro" id="IPR007360">
    <property type="entry name" value="SirB"/>
</dbReference>
<dbReference type="RefSeq" id="WP_302722556.1">
    <property type="nucleotide sequence ID" value="NZ_JAULRU010000569.1"/>
</dbReference>
<evidence type="ECO:0000313" key="3">
    <source>
        <dbReference type="Proteomes" id="UP001273505"/>
    </source>
</evidence>
<gene>
    <name evidence="2" type="ORF">SCD92_11450</name>
</gene>
<dbReference type="Proteomes" id="UP001273505">
    <property type="component" value="Unassembled WGS sequence"/>
</dbReference>
<feature type="transmembrane region" description="Helical" evidence="1">
    <location>
        <begin position="130"/>
        <end position="147"/>
    </location>
</feature>
<reference evidence="2 3" key="1">
    <citation type="submission" date="2023-11" db="EMBL/GenBank/DDBJ databases">
        <title>Gilvimarinus fulvus sp. nov., isolated from the surface of Kelp.</title>
        <authorList>
            <person name="Sun Y.Y."/>
            <person name="Gong Y."/>
            <person name="Du Z.J."/>
        </authorList>
    </citation>
    <scope>NUCLEOTIDE SEQUENCE [LARGE SCALE GENOMIC DNA]</scope>
    <source>
        <strain evidence="2 3">SDUM040013</strain>
    </source>
</reference>
<keyword evidence="3" id="KW-1185">Reference proteome</keyword>
<organism evidence="2 3">
    <name type="scientific">Gilvimarinus gilvus</name>
    <dbReference type="NCBI Taxonomy" id="3058038"/>
    <lineage>
        <taxon>Bacteria</taxon>
        <taxon>Pseudomonadati</taxon>
        <taxon>Pseudomonadota</taxon>
        <taxon>Gammaproteobacteria</taxon>
        <taxon>Cellvibrionales</taxon>
        <taxon>Cellvibrionaceae</taxon>
        <taxon>Gilvimarinus</taxon>
    </lineage>
</organism>
<feature type="transmembrane region" description="Helical" evidence="1">
    <location>
        <begin position="39"/>
        <end position="57"/>
    </location>
</feature>
<dbReference type="Pfam" id="PF04247">
    <property type="entry name" value="SirB"/>
    <property type="match status" value="1"/>
</dbReference>
<feature type="transmembrane region" description="Helical" evidence="1">
    <location>
        <begin position="99"/>
        <end position="118"/>
    </location>
</feature>
<keyword evidence="1" id="KW-0472">Membrane</keyword>
<protein>
    <submittedName>
        <fullName evidence="2">SirB2 family protein</fullName>
    </submittedName>
</protein>
<dbReference type="PANTHER" id="PTHR39594:SF1">
    <property type="entry name" value="PROTEIN YCHQ"/>
    <property type="match status" value="1"/>
</dbReference>
<feature type="transmembrane region" description="Helical" evidence="1">
    <location>
        <begin position="69"/>
        <end position="93"/>
    </location>
</feature>
<keyword evidence="1" id="KW-0812">Transmembrane</keyword>
<evidence type="ECO:0000313" key="2">
    <source>
        <dbReference type="EMBL" id="MDX6849977.1"/>
    </source>
</evidence>
<proteinExistence type="predicted"/>